<keyword evidence="2 5" id="KW-0694">RNA-binding</keyword>
<evidence type="ECO:0000259" key="8">
    <source>
        <dbReference type="Pfam" id="PF14693"/>
    </source>
</evidence>
<evidence type="ECO:0000256" key="2">
    <source>
        <dbReference type="ARBA" id="ARBA00022884"/>
    </source>
</evidence>
<dbReference type="InterPro" id="IPR011035">
    <property type="entry name" value="Ribosomal_bL25/Gln-tRNA_synth"/>
</dbReference>
<dbReference type="PANTHER" id="PTHR33284">
    <property type="entry name" value="RIBOSOMAL PROTEIN L25/GLN-TRNA SYNTHETASE, ANTI-CODON-BINDING DOMAIN-CONTAINING PROTEIN"/>
    <property type="match status" value="1"/>
</dbReference>
<keyword evidence="4 5" id="KW-0687">Ribonucleoprotein</keyword>
<dbReference type="CDD" id="cd00495">
    <property type="entry name" value="Ribosomal_L25_TL5_CTC"/>
    <property type="match status" value="1"/>
</dbReference>
<evidence type="ECO:0000256" key="5">
    <source>
        <dbReference type="HAMAP-Rule" id="MF_01334"/>
    </source>
</evidence>
<dbReference type="Pfam" id="PF01386">
    <property type="entry name" value="Ribosomal_L25p"/>
    <property type="match status" value="1"/>
</dbReference>
<dbReference type="Gene3D" id="2.40.240.10">
    <property type="entry name" value="Ribosomal Protein L25, Chain P"/>
    <property type="match status" value="1"/>
</dbReference>
<gene>
    <name evidence="5" type="primary">rplY</name>
    <name evidence="5" type="synonym">ctc</name>
    <name evidence="9" type="ORF">JOC27_002287</name>
</gene>
<name>A0ABS2QCE1_9BACL</name>
<evidence type="ECO:0000256" key="1">
    <source>
        <dbReference type="ARBA" id="ARBA00022730"/>
    </source>
</evidence>
<dbReference type="HAMAP" id="MF_01334">
    <property type="entry name" value="Ribosomal_bL25_CTC"/>
    <property type="match status" value="1"/>
</dbReference>
<dbReference type="PANTHER" id="PTHR33284:SF1">
    <property type="entry name" value="RIBOSOMAL PROTEIN L25_GLN-TRNA SYNTHETASE, ANTI-CODON-BINDING DOMAIN-CONTAINING PROTEIN"/>
    <property type="match status" value="1"/>
</dbReference>
<keyword evidence="1 5" id="KW-0699">rRNA-binding</keyword>
<comment type="similarity">
    <text evidence="5">Belongs to the bacterial ribosomal protein bL25 family. CTC subfamily.</text>
</comment>
<sequence length="204" mass="21822">MALLAAAVRDSSKKSVTHALRKEGKVPSVVYGKTVGNQSIVVNAGEVSKLLHSEGRNAVISLDIEGKKSYTVMAHEMQYDPIKGSIQHIDFLEINLHEKIDAVVPVELDNTEAFEGSDAVLNHTISELTVRALPNDLPSAIHVDVSKLSVGDSIRISDVNPDADYTIIGDPEDVIVSLSHGEADEAAEETTADTTAEAQETPAE</sequence>
<protein>
    <recommendedName>
        <fullName evidence="5">Large ribosomal subunit protein bL25</fullName>
    </recommendedName>
    <alternativeName>
        <fullName evidence="5">General stress protein CTC</fullName>
    </alternativeName>
</protein>
<evidence type="ECO:0000259" key="7">
    <source>
        <dbReference type="Pfam" id="PF01386"/>
    </source>
</evidence>
<feature type="compositionally biased region" description="Low complexity" evidence="6">
    <location>
        <begin position="192"/>
        <end position="204"/>
    </location>
</feature>
<dbReference type="InterPro" id="IPR029751">
    <property type="entry name" value="Ribosomal_L25_dom"/>
</dbReference>
<dbReference type="InterPro" id="IPR020056">
    <property type="entry name" value="Rbsml_bL25/Gln-tRNA_synth_N"/>
</dbReference>
<dbReference type="EMBL" id="JAFBEV010000024">
    <property type="protein sequence ID" value="MBM7658824.1"/>
    <property type="molecule type" value="Genomic_DNA"/>
</dbReference>
<dbReference type="SUPFAM" id="SSF50715">
    <property type="entry name" value="Ribosomal protein L25-like"/>
    <property type="match status" value="1"/>
</dbReference>
<dbReference type="Pfam" id="PF14693">
    <property type="entry name" value="Ribosomal_TL5_C"/>
    <property type="match status" value="1"/>
</dbReference>
<comment type="subunit">
    <text evidence="5">Part of the 50S ribosomal subunit; part of the 5S rRNA/L5/L18/L25 subcomplex. Contacts the 5S rRNA. Binds to the 5S rRNA independently of L5 and L18.</text>
</comment>
<dbReference type="InterPro" id="IPR020930">
    <property type="entry name" value="Ribosomal_uL5_bac-type"/>
</dbReference>
<keyword evidence="3 5" id="KW-0689">Ribosomal protein</keyword>
<dbReference type="Proteomes" id="UP000823201">
    <property type="component" value="Unassembled WGS sequence"/>
</dbReference>
<feature type="domain" description="Large ribosomal subunit protein bL25 beta" evidence="8">
    <location>
        <begin position="99"/>
        <end position="179"/>
    </location>
</feature>
<dbReference type="InterPro" id="IPR020057">
    <property type="entry name" value="Ribosomal_bL25_b-dom"/>
</dbReference>
<organism evidence="9 10">
    <name type="scientific">Sporolactobacillus spathodeae</name>
    <dbReference type="NCBI Taxonomy" id="1465502"/>
    <lineage>
        <taxon>Bacteria</taxon>
        <taxon>Bacillati</taxon>
        <taxon>Bacillota</taxon>
        <taxon>Bacilli</taxon>
        <taxon>Bacillales</taxon>
        <taxon>Sporolactobacillaceae</taxon>
        <taxon>Sporolactobacillus</taxon>
    </lineage>
</organism>
<evidence type="ECO:0000256" key="3">
    <source>
        <dbReference type="ARBA" id="ARBA00022980"/>
    </source>
</evidence>
<reference evidence="9 10" key="1">
    <citation type="submission" date="2021-01" db="EMBL/GenBank/DDBJ databases">
        <title>Genomic Encyclopedia of Type Strains, Phase IV (KMG-IV): sequencing the most valuable type-strain genomes for metagenomic binning, comparative biology and taxonomic classification.</title>
        <authorList>
            <person name="Goeker M."/>
        </authorList>
    </citation>
    <scope>NUCLEOTIDE SEQUENCE [LARGE SCALE GENOMIC DNA]</scope>
    <source>
        <strain evidence="9 10">DSM 100968</strain>
    </source>
</reference>
<proteinExistence type="inferred from homology"/>
<feature type="domain" description="Large ribosomal subunit protein bL25 L25" evidence="7">
    <location>
        <begin position="4"/>
        <end position="91"/>
    </location>
</feature>
<comment type="function">
    <text evidence="5">This is one of the proteins that binds to the 5S RNA in the ribosome where it forms part of the central protuberance.</text>
</comment>
<dbReference type="InterPro" id="IPR001021">
    <property type="entry name" value="Ribosomal_bL25_long"/>
</dbReference>
<evidence type="ECO:0000256" key="4">
    <source>
        <dbReference type="ARBA" id="ARBA00023274"/>
    </source>
</evidence>
<comment type="caution">
    <text evidence="9">The sequence shown here is derived from an EMBL/GenBank/DDBJ whole genome shotgun (WGS) entry which is preliminary data.</text>
</comment>
<accession>A0ABS2QCE1</accession>
<evidence type="ECO:0000313" key="10">
    <source>
        <dbReference type="Proteomes" id="UP000823201"/>
    </source>
</evidence>
<feature type="region of interest" description="Disordered" evidence="6">
    <location>
        <begin position="180"/>
        <end position="204"/>
    </location>
</feature>
<dbReference type="Gene3D" id="2.170.120.20">
    <property type="entry name" value="Ribosomal protein L25, beta domain"/>
    <property type="match status" value="1"/>
</dbReference>
<evidence type="ECO:0000313" key="9">
    <source>
        <dbReference type="EMBL" id="MBM7658824.1"/>
    </source>
</evidence>
<dbReference type="GO" id="GO:0005840">
    <property type="term" value="C:ribosome"/>
    <property type="evidence" value="ECO:0007669"/>
    <property type="project" value="UniProtKB-KW"/>
</dbReference>
<dbReference type="RefSeq" id="WP_205007376.1">
    <property type="nucleotide sequence ID" value="NZ_CBCRXA010000019.1"/>
</dbReference>
<dbReference type="InterPro" id="IPR037121">
    <property type="entry name" value="Ribosomal_bL25_C"/>
</dbReference>
<evidence type="ECO:0000256" key="6">
    <source>
        <dbReference type="SAM" id="MobiDB-lite"/>
    </source>
</evidence>
<dbReference type="NCBIfam" id="TIGR00731">
    <property type="entry name" value="bL25_bact_ctc"/>
    <property type="match status" value="1"/>
</dbReference>
<keyword evidence="10" id="KW-1185">Reference proteome</keyword>